<organism evidence="2 3">
    <name type="scientific">Coemansia biformis</name>
    <dbReference type="NCBI Taxonomy" id="1286918"/>
    <lineage>
        <taxon>Eukaryota</taxon>
        <taxon>Fungi</taxon>
        <taxon>Fungi incertae sedis</taxon>
        <taxon>Zoopagomycota</taxon>
        <taxon>Kickxellomycotina</taxon>
        <taxon>Kickxellomycetes</taxon>
        <taxon>Kickxellales</taxon>
        <taxon>Kickxellaceae</taxon>
        <taxon>Coemansia</taxon>
    </lineage>
</organism>
<feature type="region of interest" description="Disordered" evidence="1">
    <location>
        <begin position="35"/>
        <end position="65"/>
    </location>
</feature>
<gene>
    <name evidence="2" type="ORF">LPJ61_006773</name>
</gene>
<evidence type="ECO:0000256" key="1">
    <source>
        <dbReference type="SAM" id="MobiDB-lite"/>
    </source>
</evidence>
<proteinExistence type="predicted"/>
<protein>
    <submittedName>
        <fullName evidence="2">Uncharacterized protein</fullName>
    </submittedName>
</protein>
<keyword evidence="3" id="KW-1185">Reference proteome</keyword>
<dbReference type="AlphaFoldDB" id="A0A9W8CN52"/>
<reference evidence="2" key="1">
    <citation type="submission" date="2022-07" db="EMBL/GenBank/DDBJ databases">
        <title>Phylogenomic reconstructions and comparative analyses of Kickxellomycotina fungi.</title>
        <authorList>
            <person name="Reynolds N.K."/>
            <person name="Stajich J.E."/>
            <person name="Barry K."/>
            <person name="Grigoriev I.V."/>
            <person name="Crous P."/>
            <person name="Smith M.E."/>
        </authorList>
    </citation>
    <scope>NUCLEOTIDE SEQUENCE</scope>
    <source>
        <strain evidence="2">BCRC 34381</strain>
    </source>
</reference>
<evidence type="ECO:0000313" key="3">
    <source>
        <dbReference type="Proteomes" id="UP001143981"/>
    </source>
</evidence>
<name>A0A9W8CN52_9FUNG</name>
<sequence>MLHALAAPLCGGSYAVSPFTSKWVLLTTSVGAATRSLTTKQRAAPPAGKSQRSAKAAASPRPLATSAQILPDGYVRPALYDENTPIPRCEAHPFTYHMGNFPWLLSAERQRVPMDDMDAQTGSAGGSP</sequence>
<dbReference type="EMBL" id="JANBOI010003701">
    <property type="protein sequence ID" value="KAJ1718181.1"/>
    <property type="molecule type" value="Genomic_DNA"/>
</dbReference>
<comment type="caution">
    <text evidence="2">The sequence shown here is derived from an EMBL/GenBank/DDBJ whole genome shotgun (WGS) entry which is preliminary data.</text>
</comment>
<feature type="non-terminal residue" evidence="2">
    <location>
        <position position="128"/>
    </location>
</feature>
<dbReference type="Proteomes" id="UP001143981">
    <property type="component" value="Unassembled WGS sequence"/>
</dbReference>
<accession>A0A9W8CN52</accession>
<dbReference type="OrthoDB" id="5582580at2759"/>
<evidence type="ECO:0000313" key="2">
    <source>
        <dbReference type="EMBL" id="KAJ1718181.1"/>
    </source>
</evidence>